<evidence type="ECO:0000313" key="2">
    <source>
        <dbReference type="Proteomes" id="UP000554482"/>
    </source>
</evidence>
<organism evidence="1 2">
    <name type="scientific">Thalictrum thalictroides</name>
    <name type="common">Rue-anemone</name>
    <name type="synonym">Anemone thalictroides</name>
    <dbReference type="NCBI Taxonomy" id="46969"/>
    <lineage>
        <taxon>Eukaryota</taxon>
        <taxon>Viridiplantae</taxon>
        <taxon>Streptophyta</taxon>
        <taxon>Embryophyta</taxon>
        <taxon>Tracheophyta</taxon>
        <taxon>Spermatophyta</taxon>
        <taxon>Magnoliopsida</taxon>
        <taxon>Ranunculales</taxon>
        <taxon>Ranunculaceae</taxon>
        <taxon>Thalictroideae</taxon>
        <taxon>Thalictrum</taxon>
    </lineage>
</organism>
<comment type="caution">
    <text evidence="1">The sequence shown here is derived from an EMBL/GenBank/DDBJ whole genome shotgun (WGS) entry which is preliminary data.</text>
</comment>
<reference evidence="1 2" key="1">
    <citation type="submission" date="2020-06" db="EMBL/GenBank/DDBJ databases">
        <title>Transcriptomic and genomic resources for Thalictrum thalictroides and T. hernandezii: Facilitating candidate gene discovery in an emerging model plant lineage.</title>
        <authorList>
            <person name="Arias T."/>
            <person name="Riano-Pachon D.M."/>
            <person name="Di Stilio V.S."/>
        </authorList>
    </citation>
    <scope>NUCLEOTIDE SEQUENCE [LARGE SCALE GENOMIC DNA]</scope>
    <source>
        <strain evidence="2">cv. WT478/WT964</strain>
        <tissue evidence="1">Leaves</tissue>
    </source>
</reference>
<gene>
    <name evidence="1" type="ORF">FRX31_031176</name>
</gene>
<proteinExistence type="predicted"/>
<sequence length="101" mass="11595">MSSSLQNEYIIFKLVNAPANAKRPSSSNQYKYIYHIRLHSIIPNKDRSHLANHSQGFKELISLFSLLVPHTKNLSLLNTLDPPNTWIHSTKLLQKNLSNED</sequence>
<protein>
    <submittedName>
        <fullName evidence="1">Uncharacterized protein</fullName>
    </submittedName>
</protein>
<name>A0A7J6V2I3_THATH</name>
<evidence type="ECO:0000313" key="1">
    <source>
        <dbReference type="EMBL" id="KAF5179234.1"/>
    </source>
</evidence>
<keyword evidence="2" id="KW-1185">Reference proteome</keyword>
<dbReference type="AlphaFoldDB" id="A0A7J6V2I3"/>
<accession>A0A7J6V2I3</accession>
<dbReference type="EMBL" id="JABWDY010039079">
    <property type="protein sequence ID" value="KAF5179234.1"/>
    <property type="molecule type" value="Genomic_DNA"/>
</dbReference>
<dbReference type="Proteomes" id="UP000554482">
    <property type="component" value="Unassembled WGS sequence"/>
</dbReference>